<dbReference type="EMBL" id="CAJJDO010000092">
    <property type="protein sequence ID" value="CAD8188916.1"/>
    <property type="molecule type" value="Genomic_DNA"/>
</dbReference>
<keyword evidence="1" id="KW-0472">Membrane</keyword>
<keyword evidence="1" id="KW-0812">Transmembrane</keyword>
<protein>
    <recommendedName>
        <fullName evidence="4">Transmembrane protein</fullName>
    </recommendedName>
</protein>
<accession>A0A8S1WT74</accession>
<feature type="transmembrane region" description="Helical" evidence="1">
    <location>
        <begin position="84"/>
        <end position="106"/>
    </location>
</feature>
<feature type="transmembrane region" description="Helical" evidence="1">
    <location>
        <begin position="136"/>
        <end position="153"/>
    </location>
</feature>
<gene>
    <name evidence="2" type="ORF">PPENT_87.1.T0920166</name>
</gene>
<evidence type="ECO:0000313" key="2">
    <source>
        <dbReference type="EMBL" id="CAD8188916.1"/>
    </source>
</evidence>
<comment type="caution">
    <text evidence="2">The sequence shown here is derived from an EMBL/GenBank/DDBJ whole genome shotgun (WGS) entry which is preliminary data.</text>
</comment>
<proteinExistence type="predicted"/>
<keyword evidence="1" id="KW-1133">Transmembrane helix</keyword>
<dbReference type="AlphaFoldDB" id="A0A8S1WT74"/>
<dbReference type="OrthoDB" id="308140at2759"/>
<feature type="transmembrane region" description="Helical" evidence="1">
    <location>
        <begin position="59"/>
        <end position="77"/>
    </location>
</feature>
<evidence type="ECO:0000313" key="3">
    <source>
        <dbReference type="Proteomes" id="UP000689195"/>
    </source>
</evidence>
<sequence>MKQFFKVWTFQFSNQINETKYDNYLNNQRLLFFRALLITLMLPCFFGMLVFIIQDQSTYLIALMAVFFILHIIILFFSKKLKNCLKLIISILYVCYVSGGIILVYIGFQVPLYNFGITSGILHSCVLQYSDSKLKVIYVLITNWVIIGIFVPFELSQIQYIVCSFSMFFLLGVQTYLYEHNRRSQFLFSQQLKTQKSILYEFSNDSLFAIIYNEKTRSFQLSFANKKFEIQYKTDLNENNVKDFLRSQQIINRNNQNSNRSLNNKQIHKQINLEEYLFDLIQQKDDHFNQERFQIETNNGKEKYLIDVLKFENHQTVFFLSIKENQAKLQIEKYENFIKDLNENFKQALVLIGNKLEELYKQLQNCNNHIDIENDLLRKSYCNIQYSLNYIKNHLIYLQKGRISFLKQEFEKITIEKVNEALLQYFIHYSQLNRKQFQLDCSFEVEQSIITLNIKLLTQLLMNCFNKILKISEPRSCIQLQIDRKKITNQSQNETNYNSHQDLQLMQFSYIFEHKDQIENIETQFYQSIYSDSQKLLEIECIVNQIILKILSPYNYIQTKTIYQQNFSNHQTTLMFYIYTDQTQLDPSFTKYILQKHIDY</sequence>
<evidence type="ECO:0008006" key="4">
    <source>
        <dbReference type="Google" id="ProtNLM"/>
    </source>
</evidence>
<reference evidence="2" key="1">
    <citation type="submission" date="2021-01" db="EMBL/GenBank/DDBJ databases">
        <authorList>
            <consortium name="Genoscope - CEA"/>
            <person name="William W."/>
        </authorList>
    </citation>
    <scope>NUCLEOTIDE SEQUENCE</scope>
</reference>
<name>A0A8S1WT74_9CILI</name>
<feature type="transmembrane region" description="Helical" evidence="1">
    <location>
        <begin position="159"/>
        <end position="178"/>
    </location>
</feature>
<organism evidence="2 3">
    <name type="scientific">Paramecium pentaurelia</name>
    <dbReference type="NCBI Taxonomy" id="43138"/>
    <lineage>
        <taxon>Eukaryota</taxon>
        <taxon>Sar</taxon>
        <taxon>Alveolata</taxon>
        <taxon>Ciliophora</taxon>
        <taxon>Intramacronucleata</taxon>
        <taxon>Oligohymenophorea</taxon>
        <taxon>Peniculida</taxon>
        <taxon>Parameciidae</taxon>
        <taxon>Paramecium</taxon>
    </lineage>
</organism>
<keyword evidence="3" id="KW-1185">Reference proteome</keyword>
<dbReference type="Proteomes" id="UP000689195">
    <property type="component" value="Unassembled WGS sequence"/>
</dbReference>
<evidence type="ECO:0000256" key="1">
    <source>
        <dbReference type="SAM" id="Phobius"/>
    </source>
</evidence>
<feature type="transmembrane region" description="Helical" evidence="1">
    <location>
        <begin position="31"/>
        <end position="53"/>
    </location>
</feature>